<reference evidence="2" key="1">
    <citation type="journal article" date="2019" name="Int. J. Syst. Evol. Microbiol.">
        <title>The Global Catalogue of Microorganisms (GCM) 10K type strain sequencing project: providing services to taxonomists for standard genome sequencing and annotation.</title>
        <authorList>
            <consortium name="The Broad Institute Genomics Platform"/>
            <consortium name="The Broad Institute Genome Sequencing Center for Infectious Disease"/>
            <person name="Wu L."/>
            <person name="Ma J."/>
        </authorList>
    </citation>
    <scope>NUCLEOTIDE SEQUENCE [LARGE SCALE GENOMIC DNA]</scope>
    <source>
        <strain evidence="2">JCM 9687</strain>
    </source>
</reference>
<accession>A0ABP6RWD3</accession>
<comment type="caution">
    <text evidence="1">The sequence shown here is derived from an EMBL/GenBank/DDBJ whole genome shotgun (WGS) entry which is preliminary data.</text>
</comment>
<name>A0ABP6RWD3_9PSEU</name>
<organism evidence="1 2">
    <name type="scientific">Saccharopolyspora gregorii</name>
    <dbReference type="NCBI Taxonomy" id="33914"/>
    <lineage>
        <taxon>Bacteria</taxon>
        <taxon>Bacillati</taxon>
        <taxon>Actinomycetota</taxon>
        <taxon>Actinomycetes</taxon>
        <taxon>Pseudonocardiales</taxon>
        <taxon>Pseudonocardiaceae</taxon>
        <taxon>Saccharopolyspora</taxon>
    </lineage>
</organism>
<keyword evidence="2" id="KW-1185">Reference proteome</keyword>
<dbReference type="Gene3D" id="3.40.710.10">
    <property type="entry name" value="DD-peptidase/beta-lactamase superfamily"/>
    <property type="match status" value="1"/>
</dbReference>
<sequence length="227" mass="23857">MREKLPSFAEGTSVAIEVVDLDSCAEVARLDADSGFPTASVVKLLIAIDAVERLGGATTDDEIERMLSASDDAVASRLWVAHGGPDIVRRTAAKLKLTGTAPPDSSGQWGSTRMSASDVARVYRYLAAQADAGTRKLLLGAMGGAPGTAEDGFPQYFGIPGGLPGHRWAIKQGWGSTETNTVLHTTGLVGGDRDLVVVLLSTWPPDTDWAVARAALTEAVRSLDRIV</sequence>
<protein>
    <submittedName>
        <fullName evidence="1">Serine hydrolase</fullName>
    </submittedName>
</protein>
<evidence type="ECO:0000313" key="1">
    <source>
        <dbReference type="EMBL" id="GAA3361968.1"/>
    </source>
</evidence>
<dbReference type="SUPFAM" id="SSF56601">
    <property type="entry name" value="beta-lactamase/transpeptidase-like"/>
    <property type="match status" value="1"/>
</dbReference>
<dbReference type="Proteomes" id="UP001500483">
    <property type="component" value="Unassembled WGS sequence"/>
</dbReference>
<dbReference type="PANTHER" id="PTHR35333">
    <property type="entry name" value="BETA-LACTAMASE"/>
    <property type="match status" value="1"/>
</dbReference>
<dbReference type="GO" id="GO:0016787">
    <property type="term" value="F:hydrolase activity"/>
    <property type="evidence" value="ECO:0007669"/>
    <property type="project" value="UniProtKB-KW"/>
</dbReference>
<dbReference type="PANTHER" id="PTHR35333:SF3">
    <property type="entry name" value="BETA-LACTAMASE-TYPE TRANSPEPTIDASE FOLD CONTAINING PROTEIN"/>
    <property type="match status" value="1"/>
</dbReference>
<evidence type="ECO:0000313" key="2">
    <source>
        <dbReference type="Proteomes" id="UP001500483"/>
    </source>
</evidence>
<dbReference type="InterPro" id="IPR012338">
    <property type="entry name" value="Beta-lactam/transpept-like"/>
</dbReference>
<keyword evidence="1" id="KW-0378">Hydrolase</keyword>
<proteinExistence type="predicted"/>
<gene>
    <name evidence="1" type="ORF">GCM10020366_48030</name>
</gene>
<dbReference type="EMBL" id="BAAAYK010000038">
    <property type="protein sequence ID" value="GAA3361968.1"/>
    <property type="molecule type" value="Genomic_DNA"/>
</dbReference>
<dbReference type="InterPro" id="IPR000871">
    <property type="entry name" value="Beta-lactam_class-A"/>
</dbReference>